<dbReference type="AlphaFoldDB" id="W8T0Z6"/>
<dbReference type="OrthoDB" id="9762978at2"/>
<dbReference type="PANTHER" id="PTHR33451">
    <property type="entry name" value="MALATE-2H(+)/NA(+)-LACTATE ANTIPORTER"/>
    <property type="match status" value="1"/>
</dbReference>
<dbReference type="Proteomes" id="UP000019591">
    <property type="component" value="Chromosome"/>
</dbReference>
<dbReference type="GO" id="GO:0015297">
    <property type="term" value="F:antiporter activity"/>
    <property type="evidence" value="ECO:0007669"/>
    <property type="project" value="UniProtKB-KW"/>
</dbReference>
<evidence type="ECO:0000256" key="7">
    <source>
        <dbReference type="ARBA" id="ARBA00023136"/>
    </source>
</evidence>
<keyword evidence="7 9" id="KW-0472">Membrane</keyword>
<evidence type="ECO:0000256" key="6">
    <source>
        <dbReference type="ARBA" id="ARBA00022989"/>
    </source>
</evidence>
<organism evidence="11 12">
    <name type="scientific">Peptoclostridium acidaminophilum DSM 3953</name>
    <dbReference type="NCBI Taxonomy" id="1286171"/>
    <lineage>
        <taxon>Bacteria</taxon>
        <taxon>Bacillati</taxon>
        <taxon>Bacillota</taxon>
        <taxon>Clostridia</taxon>
        <taxon>Peptostreptococcales</taxon>
        <taxon>Peptoclostridiaceae</taxon>
        <taxon>Peptoclostridium</taxon>
    </lineage>
</organism>
<keyword evidence="12" id="KW-1185">Reference proteome</keyword>
<feature type="transmembrane region" description="Helical" evidence="9">
    <location>
        <begin position="283"/>
        <end position="310"/>
    </location>
</feature>
<name>W8T0Z6_PEPAC</name>
<evidence type="ECO:0000256" key="5">
    <source>
        <dbReference type="ARBA" id="ARBA00022692"/>
    </source>
</evidence>
<evidence type="ECO:0000256" key="1">
    <source>
        <dbReference type="ARBA" id="ARBA00004651"/>
    </source>
</evidence>
<accession>W8T0Z6</accession>
<dbReference type="PATRIC" id="fig|1286171.3.peg.41"/>
<keyword evidence="2" id="KW-0813">Transport</keyword>
<evidence type="ECO:0000256" key="8">
    <source>
        <dbReference type="ARBA" id="ARBA00038435"/>
    </source>
</evidence>
<feature type="transmembrane region" description="Helical" evidence="9">
    <location>
        <begin position="245"/>
        <end position="263"/>
    </location>
</feature>
<dbReference type="Pfam" id="PF03553">
    <property type="entry name" value="Na_H_antiporter"/>
    <property type="match status" value="1"/>
</dbReference>
<dbReference type="PANTHER" id="PTHR33451:SF3">
    <property type="entry name" value="MALATE-2H(+)_NA(+)-LACTATE ANTIPORTER"/>
    <property type="match status" value="1"/>
</dbReference>
<evidence type="ECO:0000256" key="4">
    <source>
        <dbReference type="ARBA" id="ARBA00022475"/>
    </source>
</evidence>
<dbReference type="InterPro" id="IPR052180">
    <property type="entry name" value="NhaC_Na-H+_Antiporter"/>
</dbReference>
<dbReference type="STRING" id="1286171.EAL2_c00470"/>
<feature type="transmembrane region" description="Helical" evidence="9">
    <location>
        <begin position="95"/>
        <end position="128"/>
    </location>
</feature>
<keyword evidence="3" id="KW-0050">Antiport</keyword>
<dbReference type="EMBL" id="CP007452">
    <property type="protein sequence ID" value="AHM55409.1"/>
    <property type="molecule type" value="Genomic_DNA"/>
</dbReference>
<dbReference type="HOGENOM" id="CLU_033405_2_0_9"/>
<reference evidence="11 12" key="1">
    <citation type="journal article" date="2014" name="Genome Announc.">
        <title>Complete Genome Sequence of Amino Acid-Utilizing Eubacterium acidaminophilum al-2 (DSM 3953).</title>
        <authorList>
            <person name="Poehlein A."/>
            <person name="Andreesen J.R."/>
            <person name="Daniel R."/>
        </authorList>
    </citation>
    <scope>NUCLEOTIDE SEQUENCE [LARGE SCALE GENOMIC DNA]</scope>
    <source>
        <strain evidence="11 12">DSM 3953</strain>
    </source>
</reference>
<dbReference type="KEGG" id="eac:EAL2_c00470"/>
<feature type="transmembrane region" description="Helical" evidence="9">
    <location>
        <begin position="331"/>
        <end position="357"/>
    </location>
</feature>
<feature type="transmembrane region" description="Helical" evidence="9">
    <location>
        <begin position="182"/>
        <end position="199"/>
    </location>
</feature>
<dbReference type="InterPro" id="IPR018461">
    <property type="entry name" value="Na/H_Antiport_NhaC-like_C"/>
</dbReference>
<protein>
    <submittedName>
        <fullName evidence="11">Malate-2H(+)/Na(+)-lactate antiporter MleN</fullName>
    </submittedName>
</protein>
<comment type="subcellular location">
    <subcellularLocation>
        <location evidence="1">Cell membrane</location>
        <topology evidence="1">Multi-pass membrane protein</topology>
    </subcellularLocation>
</comment>
<feature type="transmembrane region" description="Helical" evidence="9">
    <location>
        <begin position="411"/>
        <end position="429"/>
    </location>
</feature>
<evidence type="ECO:0000256" key="2">
    <source>
        <dbReference type="ARBA" id="ARBA00022448"/>
    </source>
</evidence>
<keyword evidence="5 9" id="KW-0812">Transmembrane</keyword>
<gene>
    <name evidence="11" type="primary">mleN</name>
    <name evidence="11" type="ORF">EAL2_c00470</name>
</gene>
<evidence type="ECO:0000256" key="3">
    <source>
        <dbReference type="ARBA" id="ARBA00022449"/>
    </source>
</evidence>
<dbReference type="RefSeq" id="WP_025434461.1">
    <property type="nucleotide sequence ID" value="NZ_CP007452.1"/>
</dbReference>
<keyword evidence="4" id="KW-1003">Cell membrane</keyword>
<comment type="similarity">
    <text evidence="8">Belongs to the NhaC Na(+)/H(+) (TC 2.A.35) antiporter family.</text>
</comment>
<feature type="transmembrane region" description="Helical" evidence="9">
    <location>
        <begin position="219"/>
        <end position="238"/>
    </location>
</feature>
<keyword evidence="6 9" id="KW-1133">Transmembrane helix</keyword>
<evidence type="ECO:0000313" key="11">
    <source>
        <dbReference type="EMBL" id="AHM55409.1"/>
    </source>
</evidence>
<evidence type="ECO:0000259" key="10">
    <source>
        <dbReference type="Pfam" id="PF03553"/>
    </source>
</evidence>
<evidence type="ECO:0000313" key="12">
    <source>
        <dbReference type="Proteomes" id="UP000019591"/>
    </source>
</evidence>
<feature type="transmembrane region" description="Helical" evidence="9">
    <location>
        <begin position="50"/>
        <end position="75"/>
    </location>
</feature>
<evidence type="ECO:0000256" key="9">
    <source>
        <dbReference type="SAM" id="Phobius"/>
    </source>
</evidence>
<feature type="transmembrane region" description="Helical" evidence="9">
    <location>
        <begin position="6"/>
        <end position="38"/>
    </location>
</feature>
<dbReference type="GO" id="GO:0005886">
    <property type="term" value="C:plasma membrane"/>
    <property type="evidence" value="ECO:0007669"/>
    <property type="project" value="UniProtKB-SubCell"/>
</dbReference>
<dbReference type="eggNOG" id="COG1757">
    <property type="taxonomic scope" value="Bacteria"/>
</dbReference>
<feature type="domain" description="Na+/H+ antiporter NhaC-like C-terminal" evidence="10">
    <location>
        <begin position="148"/>
        <end position="426"/>
    </location>
</feature>
<sequence>MEKLAISLIIISISIFFKTPVYIALALSLAYIYISALLGGARPRDLNRAIVYGALSAKNVLIILSLIGVLTSVWIKSGTIPYLMYIGLNVLKNYNFILASFLIMTIISMSLGSSMGSLSTMGVVLMAIGRSLGIDTTILAGAIISGSYIGDRSSPISSAFNLVTEMTDTDPVLNIKSMNSSLIPAFLISCAAFYALGLSQIPRDYDKIKDSLDFLSANFSLGLFCIIPVILLFALIFLRLKTSTALACSIASAFIVAMAFQHATPLELVKASLVGFSASGTSMTLAGGGFISMLKVLATIILATAYVGLLSRLELFENAIDMFSKTINTKYGLVVQSGMISFLINVITCNQTIGIIVPSQFLKNNYEKLRVRLECLVHAISDLGTFTVALIPWNINSILACSLLGISYGQLAPYALMCYILPAVFLIRYKLIPPK</sequence>
<proteinExistence type="inferred from homology"/>